<dbReference type="Gene3D" id="3.30.500.40">
    <property type="match status" value="1"/>
</dbReference>
<dbReference type="SMART" id="SM01421">
    <property type="entry name" value="DUF3480"/>
    <property type="match status" value="1"/>
</dbReference>
<proteinExistence type="predicted"/>
<dbReference type="InterPro" id="IPR022557">
    <property type="entry name" value="SARA-like_C"/>
</dbReference>
<dbReference type="OrthoDB" id="5872154at2759"/>
<reference evidence="2" key="1">
    <citation type="submission" date="2023-01" db="EMBL/GenBank/DDBJ databases">
        <title>Genome assembly of the deep-sea coral Lophelia pertusa.</title>
        <authorList>
            <person name="Herrera S."/>
            <person name="Cordes E."/>
        </authorList>
    </citation>
    <scope>NUCLEOTIDE SEQUENCE</scope>
    <source>
        <strain evidence="2">USNM1676648</strain>
        <tissue evidence="2">Polyp</tissue>
    </source>
</reference>
<organism evidence="2 3">
    <name type="scientific">Desmophyllum pertusum</name>
    <dbReference type="NCBI Taxonomy" id="174260"/>
    <lineage>
        <taxon>Eukaryota</taxon>
        <taxon>Metazoa</taxon>
        <taxon>Cnidaria</taxon>
        <taxon>Anthozoa</taxon>
        <taxon>Hexacorallia</taxon>
        <taxon>Scleractinia</taxon>
        <taxon>Caryophylliina</taxon>
        <taxon>Caryophylliidae</taxon>
        <taxon>Desmophyllum</taxon>
    </lineage>
</organism>
<comment type="caution">
    <text evidence="2">The sequence shown here is derived from an EMBL/GenBank/DDBJ whole genome shotgun (WGS) entry which is preliminary data.</text>
</comment>
<name>A0A9W9YMQ1_9CNID</name>
<accession>A0A9W9YMQ1</accession>
<evidence type="ECO:0000313" key="2">
    <source>
        <dbReference type="EMBL" id="KAJ7358744.1"/>
    </source>
</evidence>
<evidence type="ECO:0000259" key="1">
    <source>
        <dbReference type="SMART" id="SM01421"/>
    </source>
</evidence>
<dbReference type="EMBL" id="MU827315">
    <property type="protein sequence ID" value="KAJ7358744.1"/>
    <property type="molecule type" value="Genomic_DNA"/>
</dbReference>
<protein>
    <submittedName>
        <fullName evidence="2">Zinc finger FYVE domain-containing protein 9</fullName>
    </submittedName>
</protein>
<dbReference type="GO" id="GO:0031901">
    <property type="term" value="C:early endosome membrane"/>
    <property type="evidence" value="ECO:0007669"/>
    <property type="project" value="TreeGrafter"/>
</dbReference>
<feature type="domain" description="Smad anchor for receptor activation-like C-terminal" evidence="1">
    <location>
        <begin position="1"/>
        <end position="284"/>
    </location>
</feature>
<dbReference type="PANTHER" id="PTHR46319">
    <property type="entry name" value="ZINC FINGER FYVE DOMAIN-CONTAINING PROTEIN"/>
    <property type="match status" value="1"/>
</dbReference>
<dbReference type="Proteomes" id="UP001163046">
    <property type="component" value="Unassembled WGS sequence"/>
</dbReference>
<dbReference type="PANTHER" id="PTHR46319:SF3">
    <property type="entry name" value="ZINC FINGER FYVE DOMAIN-CONTAINING PROTEIN"/>
    <property type="match status" value="1"/>
</dbReference>
<dbReference type="AlphaFoldDB" id="A0A9W9YMQ1"/>
<dbReference type="Pfam" id="PF11979">
    <property type="entry name" value="SARA_C"/>
    <property type="match status" value="2"/>
</dbReference>
<keyword evidence="3" id="KW-1185">Reference proteome</keyword>
<dbReference type="Gene3D" id="3.30.1360.220">
    <property type="entry name" value="Domain of unknown function (DUF3480), N-terminal subdomain"/>
    <property type="match status" value="1"/>
</dbReference>
<gene>
    <name evidence="2" type="primary">ZFYVE9_1</name>
    <name evidence="2" type="ORF">OS493_021520</name>
</gene>
<dbReference type="GO" id="GO:0016197">
    <property type="term" value="P:endosomal transport"/>
    <property type="evidence" value="ECO:0007669"/>
    <property type="project" value="TreeGrafter"/>
</dbReference>
<sequence>MPSKDFKNFQYTLPRVTGLVIHMEEKKTLVRLPQDRYDEAMKTVHVESIQLTNLMVVKILNATDEHVMALGANFSLQADSHLVLTGASFIVFSGALKASSPFMAKVNIVEDGIMVQLLSEVIDKLRHSLKEMQDFTITTGIPGGGGEELVMVEWVSRQNTPQQSSLCSPIDGLELDSFPSVKVHSGCDFTRKNVFRIQWTEVFFLGEGQQSSSRDLNKLTGELAKAFCQTLMPHLSKLSSDGFTFIGLRVNLDPDSVGYFTGSNQEYLPASIMSDLDDVLVPVIHTAANRHRGRSRSVELFFKVLRLL</sequence>
<evidence type="ECO:0000313" key="3">
    <source>
        <dbReference type="Proteomes" id="UP001163046"/>
    </source>
</evidence>